<geneLocation type="plasmid" evidence="1">
    <name>p14-95A</name>
</geneLocation>
<name>I3W2Q9_9ENTR</name>
<reference evidence="1" key="1">
    <citation type="submission" date="2012-01" db="EMBL/GenBank/DDBJ databases">
        <authorList>
            <person name="Summers A.O."/>
            <person name="Wireman J."/>
        </authorList>
    </citation>
    <scope>NUCLEOTIDE SEQUENCE</scope>
    <source>
        <strain evidence="1">14</strain>
        <plasmid evidence="1">p14-95A</plasmid>
    </source>
</reference>
<keyword evidence="1" id="KW-0614">Plasmid</keyword>
<dbReference type="AlphaFoldDB" id="I3W2Q9"/>
<sequence length="41" mass="4522">MNESDKKRFNMRIPGEVLVSAEVYSGPISILVQSVVQLTSV</sequence>
<accession>I3W2Q9</accession>
<proteinExistence type="predicted"/>
<evidence type="ECO:0000313" key="1">
    <source>
        <dbReference type="EMBL" id="AFK89886.1"/>
    </source>
</evidence>
<protein>
    <submittedName>
        <fullName evidence="1">Uncharacterized protein</fullName>
    </submittedName>
</protein>
<dbReference type="EMBL" id="JQ418537">
    <property type="protein sequence ID" value="AFK89886.1"/>
    <property type="molecule type" value="Genomic_DNA"/>
</dbReference>
<organism evidence="1">
    <name type="scientific">Salmonella sp. 14</name>
    <dbReference type="NCBI Taxonomy" id="1179812"/>
    <lineage>
        <taxon>Bacteria</taxon>
        <taxon>Pseudomonadati</taxon>
        <taxon>Pseudomonadota</taxon>
        <taxon>Gammaproteobacteria</taxon>
        <taxon>Enterobacterales</taxon>
        <taxon>Enterobacteriaceae</taxon>
        <taxon>Salmonella</taxon>
    </lineage>
</organism>